<dbReference type="PANTHER" id="PTHR43806:SF11">
    <property type="entry name" value="CEREVISIN-RELATED"/>
    <property type="match status" value="1"/>
</dbReference>
<dbReference type="EMBL" id="MNUE01000040">
    <property type="protein sequence ID" value="OJD32183.1"/>
    <property type="molecule type" value="Genomic_DNA"/>
</dbReference>
<proteinExistence type="inferred from homology"/>
<dbReference type="PROSITE" id="PS00137">
    <property type="entry name" value="SUBTILASE_HIS"/>
    <property type="match status" value="1"/>
</dbReference>
<dbReference type="PROSITE" id="PS00136">
    <property type="entry name" value="SUBTILASE_ASP"/>
    <property type="match status" value="1"/>
</dbReference>
<dbReference type="InterPro" id="IPR023827">
    <property type="entry name" value="Peptidase_S8_Asp-AS"/>
</dbReference>
<evidence type="ECO:0000256" key="5">
    <source>
        <dbReference type="PROSITE-ProRule" id="PRU01240"/>
    </source>
</evidence>
<sequence length="494" mass="51480">MSTAKPGRDIPTVALRHKQKFADAMKDRPASWHQGLRRSAVQKVPQPQHFEFQRLQKGGSPKMMFTPLILLSAGLLGALAAPSQLLPKPRANTREYDIVMVPDADIASVLGILNLNLHVEDVLATYNNTLFKGFSGTMTAEEATILGAMPHVLAIDEVIEANIAESRDNAPWGLQRISQKETIHTSTYPLAREFEYRYDSSSSLGRGVDVYVLDTGIFTSHSEFGGRASMGYTYWKGNNTDGHGHGTHCAGTIAGATVGVASNANLIGIKVLSDAGPGPSTALLAGLNYIATQHDSRSADADFVASVMSMSFGFEERSSAIETAIQKLVQAGVHAAIAAGNSATNACTVTPAALGGSGSSTPVLTVAAATFDDRVADFSNTGPCVDVFAPGVWVASAGIGATDEYTVKSGTSMATPHVAGLVAARAADVDVGSSSGAPGEVKRWVVEGAVRGVLVGRGGEVASEEEESGEGMVLAYNGVGSVGEPEGERKSLFG</sequence>
<evidence type="ECO:0000313" key="8">
    <source>
        <dbReference type="EMBL" id="OJD32183.1"/>
    </source>
</evidence>
<accession>A0A1J9RUT7</accession>
<dbReference type="InterPro" id="IPR000209">
    <property type="entry name" value="Peptidase_S8/S53_dom"/>
</dbReference>
<feature type="active site" description="Charge relay system" evidence="5">
    <location>
        <position position="412"/>
    </location>
</feature>
<dbReference type="Pfam" id="PF00082">
    <property type="entry name" value="Peptidase_S8"/>
    <property type="match status" value="1"/>
</dbReference>
<dbReference type="OrthoDB" id="206201at2759"/>
<evidence type="ECO:0000256" key="3">
    <source>
        <dbReference type="ARBA" id="ARBA00022801"/>
    </source>
</evidence>
<comment type="similarity">
    <text evidence="1 5 6">Belongs to the peptidase S8 family.</text>
</comment>
<comment type="caution">
    <text evidence="8">The sequence shown here is derived from an EMBL/GenBank/DDBJ whole genome shotgun (WGS) entry which is preliminary data.</text>
</comment>
<reference evidence="8 9" key="1">
    <citation type="submission" date="2016-10" db="EMBL/GenBank/DDBJ databases">
        <title>Proteomics and genomics reveal pathogen-plant mechanisms compatible with a hemibiotrophic lifestyle of Diplodia corticola.</title>
        <authorList>
            <person name="Fernandes I."/>
            <person name="De Jonge R."/>
            <person name="Van De Peer Y."/>
            <person name="Devreese B."/>
            <person name="Alves A."/>
            <person name="Esteves A.C."/>
        </authorList>
    </citation>
    <scope>NUCLEOTIDE SEQUENCE [LARGE SCALE GENOMIC DNA]</scope>
    <source>
        <strain evidence="8 9">CBS 112549</strain>
    </source>
</reference>
<dbReference type="PANTHER" id="PTHR43806">
    <property type="entry name" value="PEPTIDASE S8"/>
    <property type="match status" value="1"/>
</dbReference>
<evidence type="ECO:0000256" key="6">
    <source>
        <dbReference type="RuleBase" id="RU003355"/>
    </source>
</evidence>
<dbReference type="InterPro" id="IPR050131">
    <property type="entry name" value="Peptidase_S8_subtilisin-like"/>
</dbReference>
<dbReference type="PROSITE" id="PS00138">
    <property type="entry name" value="SUBTILASE_SER"/>
    <property type="match status" value="1"/>
</dbReference>
<dbReference type="STRING" id="236234.A0A1J9RUT7"/>
<dbReference type="Proteomes" id="UP000183809">
    <property type="component" value="Unassembled WGS sequence"/>
</dbReference>
<keyword evidence="2 5" id="KW-0645">Protease</keyword>
<dbReference type="PRINTS" id="PR00723">
    <property type="entry name" value="SUBTILISIN"/>
</dbReference>
<feature type="domain" description="Peptidase S8/S53" evidence="7">
    <location>
        <begin position="205"/>
        <end position="449"/>
    </location>
</feature>
<evidence type="ECO:0000256" key="1">
    <source>
        <dbReference type="ARBA" id="ARBA00011073"/>
    </source>
</evidence>
<keyword evidence="3 5" id="KW-0378">Hydrolase</keyword>
<evidence type="ECO:0000256" key="2">
    <source>
        <dbReference type="ARBA" id="ARBA00022670"/>
    </source>
</evidence>
<dbReference type="RefSeq" id="XP_020128443.1">
    <property type="nucleotide sequence ID" value="XM_020275481.1"/>
</dbReference>
<dbReference type="GO" id="GO:0006508">
    <property type="term" value="P:proteolysis"/>
    <property type="evidence" value="ECO:0007669"/>
    <property type="project" value="UniProtKB-KW"/>
</dbReference>
<feature type="active site" description="Charge relay system" evidence="5">
    <location>
        <position position="245"/>
    </location>
</feature>
<feature type="active site" description="Charge relay system" evidence="5">
    <location>
        <position position="214"/>
    </location>
</feature>
<keyword evidence="9" id="KW-1185">Reference proteome</keyword>
<dbReference type="InterPro" id="IPR036852">
    <property type="entry name" value="Peptidase_S8/S53_dom_sf"/>
</dbReference>
<dbReference type="GO" id="GO:0004252">
    <property type="term" value="F:serine-type endopeptidase activity"/>
    <property type="evidence" value="ECO:0007669"/>
    <property type="project" value="UniProtKB-UniRule"/>
</dbReference>
<dbReference type="SUPFAM" id="SSF52743">
    <property type="entry name" value="Subtilisin-like"/>
    <property type="match status" value="1"/>
</dbReference>
<protein>
    <submittedName>
        <fullName evidence="8">Peptidase s8 s53 subtilisin kexin sedolisin protein</fullName>
    </submittedName>
</protein>
<dbReference type="PROSITE" id="PS51892">
    <property type="entry name" value="SUBTILASE"/>
    <property type="match status" value="1"/>
</dbReference>
<evidence type="ECO:0000313" key="9">
    <source>
        <dbReference type="Proteomes" id="UP000183809"/>
    </source>
</evidence>
<dbReference type="InterPro" id="IPR022398">
    <property type="entry name" value="Peptidase_S8_His-AS"/>
</dbReference>
<dbReference type="InterPro" id="IPR034193">
    <property type="entry name" value="PCSK9_ProteinaseK-like"/>
</dbReference>
<dbReference type="AlphaFoldDB" id="A0A1J9RUT7"/>
<gene>
    <name evidence="8" type="ORF">BKCO1_4000069</name>
</gene>
<name>A0A1J9RUT7_9PEZI</name>
<dbReference type="GeneID" id="31015742"/>
<keyword evidence="4 5" id="KW-0720">Serine protease</keyword>
<evidence type="ECO:0000259" key="7">
    <source>
        <dbReference type="Pfam" id="PF00082"/>
    </source>
</evidence>
<organism evidence="8 9">
    <name type="scientific">Diplodia corticola</name>
    <dbReference type="NCBI Taxonomy" id="236234"/>
    <lineage>
        <taxon>Eukaryota</taxon>
        <taxon>Fungi</taxon>
        <taxon>Dikarya</taxon>
        <taxon>Ascomycota</taxon>
        <taxon>Pezizomycotina</taxon>
        <taxon>Dothideomycetes</taxon>
        <taxon>Dothideomycetes incertae sedis</taxon>
        <taxon>Botryosphaeriales</taxon>
        <taxon>Botryosphaeriaceae</taxon>
        <taxon>Diplodia</taxon>
    </lineage>
</organism>
<dbReference type="InterPro" id="IPR023828">
    <property type="entry name" value="Peptidase_S8_Ser-AS"/>
</dbReference>
<evidence type="ECO:0000256" key="4">
    <source>
        <dbReference type="ARBA" id="ARBA00022825"/>
    </source>
</evidence>
<dbReference type="Gene3D" id="3.40.50.200">
    <property type="entry name" value="Peptidase S8/S53 domain"/>
    <property type="match status" value="1"/>
</dbReference>
<dbReference type="CDD" id="cd04077">
    <property type="entry name" value="Peptidases_S8_PCSK9_ProteinaseK_like"/>
    <property type="match status" value="1"/>
</dbReference>
<dbReference type="InterPro" id="IPR015500">
    <property type="entry name" value="Peptidase_S8_subtilisin-rel"/>
</dbReference>